<sequence>MQVIPKFISQVHQSFSKLIENKVKNGFRICF</sequence>
<dbReference type="EMBL" id="GGEC01006274">
    <property type="protein sequence ID" value="MBW86757.1"/>
    <property type="molecule type" value="Transcribed_RNA"/>
</dbReference>
<dbReference type="AlphaFoldDB" id="A0A2P2IZX4"/>
<reference evidence="1" key="1">
    <citation type="submission" date="2018-02" db="EMBL/GenBank/DDBJ databases">
        <title>Rhizophora mucronata_Transcriptome.</title>
        <authorList>
            <person name="Meera S.P."/>
            <person name="Sreeshan A."/>
            <person name="Augustine A."/>
        </authorList>
    </citation>
    <scope>NUCLEOTIDE SEQUENCE</scope>
    <source>
        <tissue evidence="1">Leaf</tissue>
    </source>
</reference>
<organism evidence="1">
    <name type="scientific">Rhizophora mucronata</name>
    <name type="common">Asiatic mangrove</name>
    <dbReference type="NCBI Taxonomy" id="61149"/>
    <lineage>
        <taxon>Eukaryota</taxon>
        <taxon>Viridiplantae</taxon>
        <taxon>Streptophyta</taxon>
        <taxon>Embryophyta</taxon>
        <taxon>Tracheophyta</taxon>
        <taxon>Spermatophyta</taxon>
        <taxon>Magnoliopsida</taxon>
        <taxon>eudicotyledons</taxon>
        <taxon>Gunneridae</taxon>
        <taxon>Pentapetalae</taxon>
        <taxon>rosids</taxon>
        <taxon>fabids</taxon>
        <taxon>Malpighiales</taxon>
        <taxon>Rhizophoraceae</taxon>
        <taxon>Rhizophora</taxon>
    </lineage>
</organism>
<evidence type="ECO:0000313" key="1">
    <source>
        <dbReference type="EMBL" id="MBW86757.1"/>
    </source>
</evidence>
<accession>A0A2P2IZX4</accession>
<protein>
    <submittedName>
        <fullName evidence="1">Uncharacterized protein</fullName>
    </submittedName>
</protein>
<proteinExistence type="predicted"/>
<name>A0A2P2IZX4_RHIMU</name>